<sequence length="104" mass="11695">MEVNKLIKKRRTELGLTLKDVAAALGTAESTVSRYESNNIQNMGIDKIEALARVLQCSPAYLLGWEDEEPVTIAAHLDTSDLTQDELDDVASYIEFIRNKREKL</sequence>
<comment type="caution">
    <text evidence="2">The sequence shown here is derived from an EMBL/GenBank/DDBJ whole genome shotgun (WGS) entry which is preliminary data.</text>
</comment>
<evidence type="ECO:0000259" key="1">
    <source>
        <dbReference type="PROSITE" id="PS50943"/>
    </source>
</evidence>
<name>A0A923LJ70_9FIRM</name>
<dbReference type="InterPro" id="IPR010982">
    <property type="entry name" value="Lambda_DNA-bd_dom_sf"/>
</dbReference>
<dbReference type="SUPFAM" id="SSF47413">
    <property type="entry name" value="lambda repressor-like DNA-binding domains"/>
    <property type="match status" value="1"/>
</dbReference>
<accession>A0A923LJ70</accession>
<organism evidence="2 3">
    <name type="scientific">Mediterraneibacter hominis</name>
    <dbReference type="NCBI Taxonomy" id="2763054"/>
    <lineage>
        <taxon>Bacteria</taxon>
        <taxon>Bacillati</taxon>
        <taxon>Bacillota</taxon>
        <taxon>Clostridia</taxon>
        <taxon>Lachnospirales</taxon>
        <taxon>Lachnospiraceae</taxon>
        <taxon>Mediterraneibacter</taxon>
    </lineage>
</organism>
<dbReference type="InterPro" id="IPR001387">
    <property type="entry name" value="Cro/C1-type_HTH"/>
</dbReference>
<dbReference type="RefSeq" id="WP_186876498.1">
    <property type="nucleotide sequence ID" value="NZ_JACOPF010000003.1"/>
</dbReference>
<dbReference type="Proteomes" id="UP000652477">
    <property type="component" value="Unassembled WGS sequence"/>
</dbReference>
<proteinExistence type="predicted"/>
<dbReference type="PROSITE" id="PS50943">
    <property type="entry name" value="HTH_CROC1"/>
    <property type="match status" value="1"/>
</dbReference>
<keyword evidence="3" id="KW-1185">Reference proteome</keyword>
<gene>
    <name evidence="2" type="ORF">H8S37_13000</name>
</gene>
<dbReference type="SMART" id="SM00530">
    <property type="entry name" value="HTH_XRE"/>
    <property type="match status" value="1"/>
</dbReference>
<reference evidence="2" key="1">
    <citation type="submission" date="2020-08" db="EMBL/GenBank/DDBJ databases">
        <title>Genome public.</title>
        <authorList>
            <person name="Liu C."/>
            <person name="Sun Q."/>
        </authorList>
    </citation>
    <scope>NUCLEOTIDE SEQUENCE</scope>
    <source>
        <strain evidence="2">NSJ-55</strain>
    </source>
</reference>
<evidence type="ECO:0000313" key="2">
    <source>
        <dbReference type="EMBL" id="MBC5689827.1"/>
    </source>
</evidence>
<dbReference type="GO" id="GO:0003677">
    <property type="term" value="F:DNA binding"/>
    <property type="evidence" value="ECO:0007669"/>
    <property type="project" value="InterPro"/>
</dbReference>
<dbReference type="EMBL" id="JACOPF010000003">
    <property type="protein sequence ID" value="MBC5689827.1"/>
    <property type="molecule type" value="Genomic_DNA"/>
</dbReference>
<dbReference type="CDD" id="cd00093">
    <property type="entry name" value="HTH_XRE"/>
    <property type="match status" value="1"/>
</dbReference>
<evidence type="ECO:0000313" key="3">
    <source>
        <dbReference type="Proteomes" id="UP000652477"/>
    </source>
</evidence>
<protein>
    <submittedName>
        <fullName evidence="2">Helix-turn-helix transcriptional regulator</fullName>
    </submittedName>
</protein>
<feature type="domain" description="HTH cro/C1-type" evidence="1">
    <location>
        <begin position="7"/>
        <end position="62"/>
    </location>
</feature>
<dbReference type="AlphaFoldDB" id="A0A923LJ70"/>
<dbReference type="Pfam" id="PF01381">
    <property type="entry name" value="HTH_3"/>
    <property type="match status" value="1"/>
</dbReference>
<dbReference type="Gene3D" id="1.10.260.40">
    <property type="entry name" value="lambda repressor-like DNA-binding domains"/>
    <property type="match status" value="1"/>
</dbReference>